<dbReference type="Proteomes" id="UP001651690">
    <property type="component" value="Unassembled WGS sequence"/>
</dbReference>
<evidence type="ECO:0000313" key="2">
    <source>
        <dbReference type="Proteomes" id="UP001651690"/>
    </source>
</evidence>
<evidence type="ECO:0000313" key="1">
    <source>
        <dbReference type="EMBL" id="MCP9271073.1"/>
    </source>
</evidence>
<evidence type="ECO:0008006" key="3">
    <source>
        <dbReference type="Google" id="ProtNLM"/>
    </source>
</evidence>
<dbReference type="RefSeq" id="WP_255058044.1">
    <property type="nucleotide sequence ID" value="NZ_JANDBD010000001.1"/>
</dbReference>
<protein>
    <recommendedName>
        <fullName evidence="3">DUF5666 domain-containing protein</fullName>
    </recommendedName>
</protein>
<comment type="caution">
    <text evidence="1">The sequence shown here is derived from an EMBL/GenBank/DDBJ whole genome shotgun (WGS) entry which is preliminary data.</text>
</comment>
<keyword evidence="2" id="KW-1185">Reference proteome</keyword>
<sequence length="146" mass="14221">MDGRMDTWGLRGTLAAVAVAAAIAGAGGAAVYAATGGGLSASGGHGGPPPGFAPPPAVHDTAADAVPAVHAESVVADGRGGFTVELSQRGTITAIDTGSVTARSADGFVQVYRIPATATAPPFQVGDEVSIRATRNGANATIVSLR</sequence>
<accession>A0ABT1LW01</accession>
<name>A0ABT1LW01_9MYCO</name>
<dbReference type="EMBL" id="JANDBD010000001">
    <property type="protein sequence ID" value="MCP9271073.1"/>
    <property type="molecule type" value="Genomic_DNA"/>
</dbReference>
<gene>
    <name evidence="1" type="ORF">NM203_02600</name>
</gene>
<reference evidence="1 2" key="1">
    <citation type="submission" date="2022-06" db="EMBL/GenBank/DDBJ databases">
        <title>Mycolicibacterium sp. CAU 1645 isolated from seawater.</title>
        <authorList>
            <person name="Kim W."/>
        </authorList>
    </citation>
    <scope>NUCLEOTIDE SEQUENCE [LARGE SCALE GENOMIC DNA]</scope>
    <source>
        <strain evidence="1 2">CAU 1645</strain>
    </source>
</reference>
<organism evidence="1 2">
    <name type="scientific">Mycolicibacterium arenosum</name>
    <dbReference type="NCBI Taxonomy" id="2952157"/>
    <lineage>
        <taxon>Bacteria</taxon>
        <taxon>Bacillati</taxon>
        <taxon>Actinomycetota</taxon>
        <taxon>Actinomycetes</taxon>
        <taxon>Mycobacteriales</taxon>
        <taxon>Mycobacteriaceae</taxon>
        <taxon>Mycolicibacterium</taxon>
    </lineage>
</organism>
<proteinExistence type="predicted"/>